<evidence type="ECO:0000256" key="1">
    <source>
        <dbReference type="SAM" id="MobiDB-lite"/>
    </source>
</evidence>
<feature type="region of interest" description="Disordered" evidence="1">
    <location>
        <begin position="154"/>
        <end position="177"/>
    </location>
</feature>
<reference evidence="4" key="1">
    <citation type="journal article" date="2019" name="Int. J. Syst. Evol. Microbiol.">
        <title>The Global Catalogue of Microorganisms (GCM) 10K type strain sequencing project: providing services to taxonomists for standard genome sequencing and annotation.</title>
        <authorList>
            <consortium name="The Broad Institute Genomics Platform"/>
            <consortium name="The Broad Institute Genome Sequencing Center for Infectious Disease"/>
            <person name="Wu L."/>
            <person name="Ma J."/>
        </authorList>
    </citation>
    <scope>NUCLEOTIDE SEQUENCE [LARGE SCALE GENOMIC DNA]</scope>
    <source>
        <strain evidence="4">NBRC 111981</strain>
    </source>
</reference>
<evidence type="ECO:0008006" key="5">
    <source>
        <dbReference type="Google" id="ProtNLM"/>
    </source>
</evidence>
<feature type="chain" id="PRO_5045598570" description="Curlin associated repeat-containing protein" evidence="2">
    <location>
        <begin position="27"/>
        <end position="217"/>
    </location>
</feature>
<proteinExistence type="predicted"/>
<keyword evidence="2" id="KW-0732">Signal</keyword>
<protein>
    <recommendedName>
        <fullName evidence="5">Curlin associated repeat-containing protein</fullName>
    </recommendedName>
</protein>
<comment type="caution">
    <text evidence="3">The sequence shown here is derived from an EMBL/GenBank/DDBJ whole genome shotgun (WGS) entry which is preliminary data.</text>
</comment>
<accession>A0ABQ5XD21</accession>
<sequence length="217" mass="21586">MMRTSYLMVYAIGFGLIAAVQAPAFAQTNDDGYVAILSYLDSNTISGNVARGSQGISSVNTAAGDANQQANLHAFTLGGHAMALLQARQATHRNAAADAPLDASATIGGHAYANGQGIASINQVSGNGNTQLNGVAARLANQGIHEATDGSLSATVSASAGGQTSSNPHAQAGGTRSVAVDPSAMEGFNGVLQLNQVAGSGNASDNLVLLSAPASPH</sequence>
<evidence type="ECO:0000313" key="3">
    <source>
        <dbReference type="EMBL" id="GLQ89116.1"/>
    </source>
</evidence>
<feature type="signal peptide" evidence="2">
    <location>
        <begin position="1"/>
        <end position="26"/>
    </location>
</feature>
<organism evidence="3 4">
    <name type="scientific">Dyella flagellata</name>
    <dbReference type="NCBI Taxonomy" id="1867833"/>
    <lineage>
        <taxon>Bacteria</taxon>
        <taxon>Pseudomonadati</taxon>
        <taxon>Pseudomonadota</taxon>
        <taxon>Gammaproteobacteria</taxon>
        <taxon>Lysobacterales</taxon>
        <taxon>Rhodanobacteraceae</taxon>
        <taxon>Dyella</taxon>
    </lineage>
</organism>
<evidence type="ECO:0000313" key="4">
    <source>
        <dbReference type="Proteomes" id="UP001156627"/>
    </source>
</evidence>
<evidence type="ECO:0000256" key="2">
    <source>
        <dbReference type="SAM" id="SignalP"/>
    </source>
</evidence>
<name>A0ABQ5XD21_9GAMM</name>
<dbReference type="EMBL" id="BSOA01000029">
    <property type="protein sequence ID" value="GLQ89116.1"/>
    <property type="molecule type" value="Genomic_DNA"/>
</dbReference>
<gene>
    <name evidence="3" type="ORF">GCM10007898_26880</name>
</gene>
<keyword evidence="4" id="KW-1185">Reference proteome</keyword>
<dbReference type="RefSeq" id="WP_284332555.1">
    <property type="nucleotide sequence ID" value="NZ_BSOA01000029.1"/>
</dbReference>
<feature type="compositionally biased region" description="Polar residues" evidence="1">
    <location>
        <begin position="154"/>
        <end position="169"/>
    </location>
</feature>
<dbReference type="Proteomes" id="UP001156627">
    <property type="component" value="Unassembled WGS sequence"/>
</dbReference>